<evidence type="ECO:0000256" key="3">
    <source>
        <dbReference type="ARBA" id="ARBA00022763"/>
    </source>
</evidence>
<feature type="binding site" evidence="7">
    <location>
        <position position="106"/>
    </location>
    <ligand>
        <name>Zn(2+)</name>
        <dbReference type="ChEBI" id="CHEBI:29105"/>
        <label>1</label>
    </ligand>
</feature>
<feature type="binding site" evidence="7">
    <location>
        <position position="142"/>
    </location>
    <ligand>
        <name>Zn(2+)</name>
        <dbReference type="ChEBI" id="CHEBI:29105"/>
        <label>2</label>
    </ligand>
</feature>
<feature type="binding site" evidence="7">
    <location>
        <position position="213"/>
    </location>
    <ligand>
        <name>Zn(2+)</name>
        <dbReference type="ChEBI" id="CHEBI:29105"/>
        <label>2</label>
    </ligand>
</feature>
<feature type="binding site" evidence="7">
    <location>
        <position position="179"/>
    </location>
    <ligand>
        <name>Zn(2+)</name>
        <dbReference type="ChEBI" id="CHEBI:29105"/>
        <label>3</label>
    </ligand>
</feature>
<comment type="caution">
    <text evidence="9">The sequence shown here is derived from an EMBL/GenBank/DDBJ whole genome shotgun (WGS) entry which is preliminary data.</text>
</comment>
<dbReference type="GO" id="GO:0008081">
    <property type="term" value="F:phosphoric diester hydrolase activity"/>
    <property type="evidence" value="ECO:0007669"/>
    <property type="project" value="TreeGrafter"/>
</dbReference>
<dbReference type="GO" id="GO:0003677">
    <property type="term" value="F:DNA binding"/>
    <property type="evidence" value="ECO:0007669"/>
    <property type="project" value="InterPro"/>
</dbReference>
<evidence type="ECO:0000313" key="10">
    <source>
        <dbReference type="Proteomes" id="UP000215215"/>
    </source>
</evidence>
<feature type="domain" description="Xylose isomerase-like TIM barrel" evidence="8">
    <location>
        <begin position="18"/>
        <end position="263"/>
    </location>
</feature>
<dbReference type="CDD" id="cd00019">
    <property type="entry name" value="AP2Ec"/>
    <property type="match status" value="1"/>
</dbReference>
<comment type="similarity">
    <text evidence="1 7">Belongs to the AP endonuclease 2 family.</text>
</comment>
<evidence type="ECO:0000256" key="1">
    <source>
        <dbReference type="ARBA" id="ARBA00005340"/>
    </source>
</evidence>
<gene>
    <name evidence="7" type="primary">nfo</name>
    <name evidence="9" type="ORF">CH333_00755</name>
</gene>
<comment type="function">
    <text evidence="7">Endonuclease IV plays a role in DNA repair. It cleaves phosphodiester bonds at apurinic or apyrimidinic (AP) sites, generating a 3'-hydroxyl group and a 5'-terminal sugar phosphate.</text>
</comment>
<evidence type="ECO:0000256" key="7">
    <source>
        <dbReference type="HAMAP-Rule" id="MF_00152"/>
    </source>
</evidence>
<keyword evidence="7" id="KW-0540">Nuclease</keyword>
<dbReference type="InterPro" id="IPR013022">
    <property type="entry name" value="Xyl_isomerase-like_TIM-brl"/>
</dbReference>
<dbReference type="SMART" id="SM00518">
    <property type="entry name" value="AP2Ec"/>
    <property type="match status" value="1"/>
</dbReference>
<evidence type="ECO:0000256" key="5">
    <source>
        <dbReference type="ARBA" id="ARBA00022833"/>
    </source>
</evidence>
<feature type="binding site" evidence="7">
    <location>
        <position position="66"/>
    </location>
    <ligand>
        <name>Zn(2+)</name>
        <dbReference type="ChEBI" id="CHEBI:29105"/>
        <label>1</label>
    </ligand>
</feature>
<dbReference type="InterPro" id="IPR001719">
    <property type="entry name" value="AP_endonuc_2"/>
</dbReference>
<comment type="cofactor">
    <cofactor evidence="7">
        <name>Zn(2+)</name>
        <dbReference type="ChEBI" id="CHEBI:29105"/>
    </cofactor>
    <text evidence="7">Binds 3 Zn(2+) ions.</text>
</comment>
<feature type="binding site" evidence="7">
    <location>
        <position position="228"/>
    </location>
    <ligand>
        <name>Zn(2+)</name>
        <dbReference type="ChEBI" id="CHEBI:29105"/>
        <label>3</label>
    </ligand>
</feature>
<evidence type="ECO:0000256" key="6">
    <source>
        <dbReference type="ARBA" id="ARBA00023204"/>
    </source>
</evidence>
<keyword evidence="3 7" id="KW-0227">DNA damage</keyword>
<organism evidence="9 10">
    <name type="scientific">candidate division WOR-3 bacterium JGI_Cruoil_03_44_89</name>
    <dbReference type="NCBI Taxonomy" id="1973748"/>
    <lineage>
        <taxon>Bacteria</taxon>
        <taxon>Bacteria division WOR-3</taxon>
    </lineage>
</organism>
<dbReference type="PROSITE" id="PS51432">
    <property type="entry name" value="AP_NUCLEASE_F2_4"/>
    <property type="match status" value="1"/>
</dbReference>
<dbReference type="EC" id="3.1.21.2" evidence="7"/>
<proteinExistence type="inferred from homology"/>
<dbReference type="InterPro" id="IPR036237">
    <property type="entry name" value="Xyl_isomerase-like_sf"/>
</dbReference>
<dbReference type="FunFam" id="3.20.20.150:FF:000001">
    <property type="entry name" value="Probable endonuclease 4"/>
    <property type="match status" value="1"/>
</dbReference>
<dbReference type="AlphaFoldDB" id="A0A235BZ05"/>
<dbReference type="SUPFAM" id="SSF51658">
    <property type="entry name" value="Xylose isomerase-like"/>
    <property type="match status" value="1"/>
</dbReference>
<feature type="binding site" evidence="7">
    <location>
        <position position="226"/>
    </location>
    <ligand>
        <name>Zn(2+)</name>
        <dbReference type="ChEBI" id="CHEBI:29105"/>
        <label>3</label>
    </ligand>
</feature>
<sequence length="280" mass="31190">MKFGFHISISGGFGKVVQRAEARGCETIQLFSRNPRGWRYSPLKEPQVNKFVKDRETSGIDPLFIHLPYLPNLASPKPDLLRISTFALEEELRRAKILGAGFVVAHMGARLNSSIEEAVSRIADSINTAFNGVGNNVILLLENTAGEGTEVGDSFSVMRSVLEAIDDKDRVGVCLDTAHAFEAGYNLSTKEGLNDILEEFDDTIGLNRLYLLHLNDSKTPLGSHRDRHWHIGEGYIGLEGFRNIVNHPLLMHLPGIMETPRRGDEDDVRNMTTVRELVVK</sequence>
<dbReference type="PROSITE" id="PS00731">
    <property type="entry name" value="AP_NUCLEASE_F2_3"/>
    <property type="match status" value="1"/>
</dbReference>
<evidence type="ECO:0000259" key="8">
    <source>
        <dbReference type="Pfam" id="PF01261"/>
    </source>
</evidence>
<comment type="catalytic activity">
    <reaction evidence="7">
        <text>Endonucleolytic cleavage to 5'-phosphooligonucleotide end-products.</text>
        <dbReference type="EC" id="3.1.21.2"/>
    </reaction>
</comment>
<keyword evidence="7" id="KW-0255">Endonuclease</keyword>
<dbReference type="Gene3D" id="3.20.20.150">
    <property type="entry name" value="Divalent-metal-dependent TIM barrel enzymes"/>
    <property type="match status" value="1"/>
</dbReference>
<evidence type="ECO:0000313" key="9">
    <source>
        <dbReference type="EMBL" id="OYD17501.1"/>
    </source>
</evidence>
<evidence type="ECO:0000256" key="4">
    <source>
        <dbReference type="ARBA" id="ARBA00022801"/>
    </source>
</evidence>
<dbReference type="EMBL" id="NOZQ01000012">
    <property type="protein sequence ID" value="OYD17501.1"/>
    <property type="molecule type" value="Genomic_DNA"/>
</dbReference>
<feature type="binding site" evidence="7">
    <location>
        <position position="142"/>
    </location>
    <ligand>
        <name>Zn(2+)</name>
        <dbReference type="ChEBI" id="CHEBI:29105"/>
        <label>1</label>
    </ligand>
</feature>
<feature type="binding site" evidence="7">
    <location>
        <position position="176"/>
    </location>
    <ligand>
        <name>Zn(2+)</name>
        <dbReference type="ChEBI" id="CHEBI:29105"/>
        <label>2</label>
    </ligand>
</feature>
<dbReference type="Proteomes" id="UP000215215">
    <property type="component" value="Unassembled WGS sequence"/>
</dbReference>
<dbReference type="HAMAP" id="MF_00152">
    <property type="entry name" value="Nfo"/>
    <property type="match status" value="1"/>
</dbReference>
<keyword evidence="5 7" id="KW-0862">Zinc</keyword>
<dbReference type="Pfam" id="PF01261">
    <property type="entry name" value="AP_endonuc_2"/>
    <property type="match status" value="1"/>
</dbReference>
<name>A0A235BZ05_UNCW3</name>
<protein>
    <recommendedName>
        <fullName evidence="7">Probable endonuclease 4</fullName>
        <ecNumber evidence="7">3.1.21.2</ecNumber>
    </recommendedName>
    <alternativeName>
        <fullName evidence="7">Endodeoxyribonuclease IV</fullName>
    </alternativeName>
    <alternativeName>
        <fullName evidence="7">Endonuclease IV</fullName>
    </alternativeName>
</protein>
<dbReference type="NCBIfam" id="TIGR00587">
    <property type="entry name" value="nfo"/>
    <property type="match status" value="1"/>
</dbReference>
<keyword evidence="4 7" id="KW-0378">Hydrolase</keyword>
<dbReference type="PANTHER" id="PTHR21445">
    <property type="entry name" value="ENDONUCLEASE IV ENDODEOXYRIBONUCLEASE IV"/>
    <property type="match status" value="1"/>
</dbReference>
<keyword evidence="6 7" id="KW-0234">DNA repair</keyword>
<dbReference type="PANTHER" id="PTHR21445:SF0">
    <property type="entry name" value="APURINIC-APYRIMIDINIC ENDONUCLEASE"/>
    <property type="match status" value="1"/>
</dbReference>
<evidence type="ECO:0000256" key="2">
    <source>
        <dbReference type="ARBA" id="ARBA00022723"/>
    </source>
</evidence>
<reference evidence="9 10" key="1">
    <citation type="submission" date="2017-07" db="EMBL/GenBank/DDBJ databases">
        <title>Recovery of genomes from metagenomes via a dereplication, aggregation, and scoring strategy.</title>
        <authorList>
            <person name="Sieber C.M."/>
            <person name="Probst A.J."/>
            <person name="Sharrar A."/>
            <person name="Thomas B.C."/>
            <person name="Hess M."/>
            <person name="Tringe S.G."/>
            <person name="Banfield J.F."/>
        </authorList>
    </citation>
    <scope>NUCLEOTIDE SEQUENCE [LARGE SCALE GENOMIC DNA]</scope>
    <source>
        <strain evidence="9">JGI_Cruoil_03_44_89</strain>
    </source>
</reference>
<dbReference type="GO" id="GO:0006284">
    <property type="term" value="P:base-excision repair"/>
    <property type="evidence" value="ECO:0007669"/>
    <property type="project" value="TreeGrafter"/>
</dbReference>
<dbReference type="GO" id="GO:0008833">
    <property type="term" value="F:deoxyribonuclease IV (phage-T4-induced) activity"/>
    <property type="evidence" value="ECO:0007669"/>
    <property type="project" value="UniProtKB-UniRule"/>
</dbReference>
<feature type="binding site" evidence="7">
    <location>
        <position position="258"/>
    </location>
    <ligand>
        <name>Zn(2+)</name>
        <dbReference type="ChEBI" id="CHEBI:29105"/>
        <label>2</label>
    </ligand>
</feature>
<dbReference type="InterPro" id="IPR018246">
    <property type="entry name" value="AP_endonuc_F2_Zn_BS"/>
</dbReference>
<dbReference type="GO" id="GO:0008270">
    <property type="term" value="F:zinc ion binding"/>
    <property type="evidence" value="ECO:0007669"/>
    <property type="project" value="UniProtKB-UniRule"/>
</dbReference>
<dbReference type="GO" id="GO:0003906">
    <property type="term" value="F:DNA-(apurinic or apyrimidinic site) endonuclease activity"/>
    <property type="evidence" value="ECO:0007669"/>
    <property type="project" value="TreeGrafter"/>
</dbReference>
<keyword evidence="2 7" id="KW-0479">Metal-binding</keyword>
<accession>A0A235BZ05</accession>